<accession>A0A160T1U7</accession>
<reference evidence="1" key="1">
    <citation type="submission" date="2016-01" db="EMBL/GenBank/DDBJ databases">
        <authorList>
            <person name="Mcilroy J.S."/>
            <person name="Karst M S."/>
            <person name="Albertsen M."/>
        </authorList>
    </citation>
    <scope>NUCLEOTIDE SEQUENCE</scope>
    <source>
        <strain evidence="1">Cfx-K</strain>
    </source>
</reference>
<dbReference type="SUPFAM" id="SSF53335">
    <property type="entry name" value="S-adenosyl-L-methionine-dependent methyltransferases"/>
    <property type="match status" value="1"/>
</dbReference>
<gene>
    <name evidence="1" type="ORF">CFX0092_A1716</name>
</gene>
<dbReference type="KEGG" id="pbf:CFX0092_A1716"/>
<evidence type="ECO:0000313" key="2">
    <source>
        <dbReference type="Proteomes" id="UP000215027"/>
    </source>
</evidence>
<dbReference type="EMBL" id="LN890655">
    <property type="protein sequence ID" value="CUS03594.2"/>
    <property type="molecule type" value="Genomic_DNA"/>
</dbReference>
<protein>
    <submittedName>
        <fullName evidence="1">Glycosyl transferase family 2</fullName>
    </submittedName>
</protein>
<dbReference type="GO" id="GO:0016740">
    <property type="term" value="F:transferase activity"/>
    <property type="evidence" value="ECO:0007669"/>
    <property type="project" value="UniProtKB-KW"/>
</dbReference>
<dbReference type="AlphaFoldDB" id="A0A160T1U7"/>
<organism evidence="1 2">
    <name type="scientific">Candidatus Promineifilum breve</name>
    <dbReference type="NCBI Taxonomy" id="1806508"/>
    <lineage>
        <taxon>Bacteria</taxon>
        <taxon>Bacillati</taxon>
        <taxon>Chloroflexota</taxon>
        <taxon>Ardenticatenia</taxon>
        <taxon>Candidatus Promineifilales</taxon>
        <taxon>Candidatus Promineifilaceae</taxon>
        <taxon>Candidatus Promineifilum</taxon>
    </lineage>
</organism>
<sequence length="258" mass="29970">MYRLGIAAIWRLQKPNPVTLMLKPLKQFIGLHFPFLVRNWRRIKFHPKLVGSREEVFNDIYRKRIWGDPESISGTGSNLAQTAEIRRLMPPLLDELGCRSLLDVPCGDFYWMRLLDLDQAYTGGDIVADLIERNQREYGNEHRRFIHVDLVQDQLPTADLLLCRDCLVHLCYADIFRALVNIKSSGCEYLLTTTYPSHERNHDTPTGSWRALALHLPPFNFPSPLRLIDEKCPDLGYEDKHLGLWRVADLPHYPIDHS</sequence>
<dbReference type="Proteomes" id="UP000215027">
    <property type="component" value="Chromosome I"/>
</dbReference>
<dbReference type="Gene3D" id="3.40.50.150">
    <property type="entry name" value="Vaccinia Virus protein VP39"/>
    <property type="match status" value="1"/>
</dbReference>
<name>A0A160T1U7_9CHLR</name>
<evidence type="ECO:0000313" key="1">
    <source>
        <dbReference type="EMBL" id="CUS03594.2"/>
    </source>
</evidence>
<dbReference type="InterPro" id="IPR029063">
    <property type="entry name" value="SAM-dependent_MTases_sf"/>
</dbReference>
<keyword evidence="2" id="KW-1185">Reference proteome</keyword>
<proteinExistence type="predicted"/>
<keyword evidence="1" id="KW-0808">Transferase</keyword>